<evidence type="ECO:0000313" key="1">
    <source>
        <dbReference type="EMBL" id="SFU78047.1"/>
    </source>
</evidence>
<keyword evidence="2" id="KW-1185">Reference proteome</keyword>
<gene>
    <name evidence="1" type="ORF">SAMN05216480_12515</name>
</gene>
<name>A0A1I7IYN9_9FLAO</name>
<protein>
    <submittedName>
        <fullName evidence="1">Uncharacterized protein</fullName>
    </submittedName>
</protein>
<sequence>MTDQTIHNLLMKLNHSKTSEYVFKRRIGKQVEVAKVWLEKFTMLDFVSNDLGDYRFFLIQNEAGIYVAAILDMHRDLHGYVLPEYRKQGYLTKALQRVILPFLFYDKECESLRITIDRQRLGEDGYRASEKVALAVGFQLRSLHTGVFILEKSAFDWSHEALQEHNQRVDGGHLEVIRRRLFYVTRLLYQISDELQMAFDDDEGLREEARKIWNYIGKLERKERNQTE</sequence>
<dbReference type="RefSeq" id="WP_143106473.1">
    <property type="nucleotide sequence ID" value="NZ_FPBK01000025.1"/>
</dbReference>
<proteinExistence type="predicted"/>
<dbReference type="AlphaFoldDB" id="A0A1I7IYN9"/>
<dbReference type="Proteomes" id="UP000199138">
    <property type="component" value="Unassembled WGS sequence"/>
</dbReference>
<reference evidence="1 2" key="1">
    <citation type="submission" date="2016-10" db="EMBL/GenBank/DDBJ databases">
        <authorList>
            <person name="de Groot N.N."/>
        </authorList>
    </citation>
    <scope>NUCLEOTIDE SEQUENCE [LARGE SCALE GENOMIC DNA]</scope>
    <source>
        <strain evidence="1 2">CGMCC 1.12333</strain>
    </source>
</reference>
<dbReference type="InterPro" id="IPR016181">
    <property type="entry name" value="Acyl_CoA_acyltransferase"/>
</dbReference>
<organism evidence="1 2">
    <name type="scientific">Pustulibacterium marinum</name>
    <dbReference type="NCBI Taxonomy" id="1224947"/>
    <lineage>
        <taxon>Bacteria</taxon>
        <taxon>Pseudomonadati</taxon>
        <taxon>Bacteroidota</taxon>
        <taxon>Flavobacteriia</taxon>
        <taxon>Flavobacteriales</taxon>
        <taxon>Flavobacteriaceae</taxon>
        <taxon>Pustulibacterium</taxon>
    </lineage>
</organism>
<evidence type="ECO:0000313" key="2">
    <source>
        <dbReference type="Proteomes" id="UP000199138"/>
    </source>
</evidence>
<dbReference type="SUPFAM" id="SSF55729">
    <property type="entry name" value="Acyl-CoA N-acyltransferases (Nat)"/>
    <property type="match status" value="1"/>
</dbReference>
<dbReference type="EMBL" id="FPBK01000025">
    <property type="protein sequence ID" value="SFU78047.1"/>
    <property type="molecule type" value="Genomic_DNA"/>
</dbReference>
<accession>A0A1I7IYN9</accession>
<dbReference type="OrthoDB" id="797909at2"/>
<dbReference type="STRING" id="1224947.SAMN05216480_12515"/>